<dbReference type="WBParaSite" id="ECPE_0001052401-mRNA-1">
    <property type="protein sequence ID" value="ECPE_0001052401-mRNA-1"/>
    <property type="gene ID" value="ECPE_0001052401"/>
</dbReference>
<feature type="region of interest" description="Disordered" evidence="1">
    <location>
        <begin position="44"/>
        <end position="145"/>
    </location>
</feature>
<feature type="compositionally biased region" description="Low complexity" evidence="1">
    <location>
        <begin position="55"/>
        <end position="66"/>
    </location>
</feature>
<dbReference type="Proteomes" id="UP000272942">
    <property type="component" value="Unassembled WGS sequence"/>
</dbReference>
<protein>
    <submittedName>
        <fullName evidence="4">Hormone receptor 4</fullName>
    </submittedName>
</protein>
<evidence type="ECO:0000313" key="2">
    <source>
        <dbReference type="EMBL" id="VDP87138.1"/>
    </source>
</evidence>
<name>A0A183AU57_9TREM</name>
<proteinExistence type="predicted"/>
<dbReference type="AlphaFoldDB" id="A0A183AU57"/>
<feature type="compositionally biased region" description="Polar residues" evidence="1">
    <location>
        <begin position="114"/>
        <end position="130"/>
    </location>
</feature>
<evidence type="ECO:0000313" key="3">
    <source>
        <dbReference type="Proteomes" id="UP000272942"/>
    </source>
</evidence>
<sequence>MPPISVHQLNPKPITTSATGVQNNVIEVKESDFDVLTALSYDMASSRSGATPEDNPNGTGNTPGTPQRGESTGHENVITSEADTAFLSGGGGGSPPGDYGRVIPASPQAAMHLQTGNASGVSPSTNSHLHSSGDSKKPPAPPLLPPQLLQITAYMHTDLILRQIGEVKSAHPHRLETFRTLLTL</sequence>
<gene>
    <name evidence="2" type="ORF">ECPE_LOCUS10492</name>
</gene>
<evidence type="ECO:0000256" key="1">
    <source>
        <dbReference type="SAM" id="MobiDB-lite"/>
    </source>
</evidence>
<dbReference type="EMBL" id="UZAN01049165">
    <property type="protein sequence ID" value="VDP87138.1"/>
    <property type="molecule type" value="Genomic_DNA"/>
</dbReference>
<organism evidence="4">
    <name type="scientific">Echinostoma caproni</name>
    <dbReference type="NCBI Taxonomy" id="27848"/>
    <lineage>
        <taxon>Eukaryota</taxon>
        <taxon>Metazoa</taxon>
        <taxon>Spiralia</taxon>
        <taxon>Lophotrochozoa</taxon>
        <taxon>Platyhelminthes</taxon>
        <taxon>Trematoda</taxon>
        <taxon>Digenea</taxon>
        <taxon>Plagiorchiida</taxon>
        <taxon>Echinostomata</taxon>
        <taxon>Echinostomatoidea</taxon>
        <taxon>Echinostomatidae</taxon>
        <taxon>Echinostoma</taxon>
    </lineage>
</organism>
<evidence type="ECO:0000313" key="4">
    <source>
        <dbReference type="WBParaSite" id="ECPE_0001052401-mRNA-1"/>
    </source>
</evidence>
<keyword evidence="3" id="KW-1185">Reference proteome</keyword>
<dbReference type="OrthoDB" id="531008at2759"/>
<reference evidence="2 3" key="2">
    <citation type="submission" date="2018-11" db="EMBL/GenBank/DDBJ databases">
        <authorList>
            <consortium name="Pathogen Informatics"/>
        </authorList>
    </citation>
    <scope>NUCLEOTIDE SEQUENCE [LARGE SCALE GENOMIC DNA]</scope>
    <source>
        <strain evidence="2 3">Egypt</strain>
    </source>
</reference>
<reference evidence="4" key="1">
    <citation type="submission" date="2016-06" db="UniProtKB">
        <authorList>
            <consortium name="WormBaseParasite"/>
        </authorList>
    </citation>
    <scope>IDENTIFICATION</scope>
</reference>
<accession>A0A183AU57</accession>